<evidence type="ECO:0000313" key="1">
    <source>
        <dbReference type="EMBL" id="TDV55075.1"/>
    </source>
</evidence>
<proteinExistence type="predicted"/>
<protein>
    <recommendedName>
        <fullName evidence="3">HAF family extracellular repeat protein</fullName>
    </recommendedName>
</protein>
<dbReference type="AlphaFoldDB" id="A0A4R7VZ69"/>
<dbReference type="EMBL" id="SOCP01000003">
    <property type="protein sequence ID" value="TDV55075.1"/>
    <property type="molecule type" value="Genomic_DNA"/>
</dbReference>
<organism evidence="1 2">
    <name type="scientific">Actinophytocola oryzae</name>
    <dbReference type="NCBI Taxonomy" id="502181"/>
    <lineage>
        <taxon>Bacteria</taxon>
        <taxon>Bacillati</taxon>
        <taxon>Actinomycetota</taxon>
        <taxon>Actinomycetes</taxon>
        <taxon>Pseudonocardiales</taxon>
        <taxon>Pseudonocardiaceae</taxon>
    </lineage>
</organism>
<dbReference type="Proteomes" id="UP000294927">
    <property type="component" value="Unassembled WGS sequence"/>
</dbReference>
<gene>
    <name evidence="1" type="ORF">CLV71_103316</name>
</gene>
<name>A0A4R7VZ69_9PSEU</name>
<evidence type="ECO:0008006" key="3">
    <source>
        <dbReference type="Google" id="ProtNLM"/>
    </source>
</evidence>
<reference evidence="1 2" key="1">
    <citation type="submission" date="2019-03" db="EMBL/GenBank/DDBJ databases">
        <title>Genomic Encyclopedia of Archaeal and Bacterial Type Strains, Phase II (KMG-II): from individual species to whole genera.</title>
        <authorList>
            <person name="Goeker M."/>
        </authorList>
    </citation>
    <scope>NUCLEOTIDE SEQUENCE [LARGE SCALE GENOMIC DNA]</scope>
    <source>
        <strain evidence="1 2">DSM 45499</strain>
    </source>
</reference>
<dbReference type="SUPFAM" id="SSF50952">
    <property type="entry name" value="Soluble quinoprotein glucose dehydrogenase"/>
    <property type="match status" value="1"/>
</dbReference>
<sequence length="305" mass="30963">MCAVVAMVGASPAAAVGPGRAECVWSAELLPLPEGAFAGRVTGGAGDWLAGVADDQGVLWRHGRLVAAGRAFGSATELRAVNPDGIAVGSAAGTDGRPRAVRFDGAYEYLPAGGTSVAMDVNARGDAVGYDGAALVVWPLDGPARILAMPSGYAAYRQPIIDDDGTVVARTGHIQNGKLRWQGFAWNPDGPRVPVELGDVRDMRDGFVVGAAGEDMVAAGWGLDGRPAKVFPGGTAAVAVGRDGVVVGAGRVGEPLLWNGSTPVPLPSPAGYVPGSVTAMGDREAGGFVAPANDLGTFPVRWTCH</sequence>
<keyword evidence="2" id="KW-1185">Reference proteome</keyword>
<accession>A0A4R7VZ69</accession>
<evidence type="ECO:0000313" key="2">
    <source>
        <dbReference type="Proteomes" id="UP000294927"/>
    </source>
</evidence>
<comment type="caution">
    <text evidence="1">The sequence shown here is derived from an EMBL/GenBank/DDBJ whole genome shotgun (WGS) entry which is preliminary data.</text>
</comment>
<dbReference type="InterPro" id="IPR011041">
    <property type="entry name" value="Quinoprot_gluc/sorb_DH_b-prop"/>
</dbReference>